<feature type="region of interest" description="Disordered" evidence="1">
    <location>
        <begin position="1"/>
        <end position="20"/>
    </location>
</feature>
<evidence type="ECO:0000256" key="1">
    <source>
        <dbReference type="SAM" id="MobiDB-lite"/>
    </source>
</evidence>
<dbReference type="EMBL" id="LFZO01000317">
    <property type="protein sequence ID" value="KXT09662.1"/>
    <property type="molecule type" value="Genomic_DNA"/>
</dbReference>
<name>A0A139I4K6_9PEZI</name>
<reference evidence="2 3" key="1">
    <citation type="submission" date="2015-07" db="EMBL/GenBank/DDBJ databases">
        <title>Comparative genomics of the Sigatoka disease complex on banana suggests a link between parallel evolutionary changes in Pseudocercospora fijiensis and Pseudocercospora eumusae and increased virulence on the banana host.</title>
        <authorList>
            <person name="Chang T.-C."/>
            <person name="Salvucci A."/>
            <person name="Crous P.W."/>
            <person name="Stergiopoulos I."/>
        </authorList>
    </citation>
    <scope>NUCLEOTIDE SEQUENCE [LARGE SCALE GENOMIC DNA]</scope>
    <source>
        <strain evidence="2 3">CBS 116634</strain>
    </source>
</reference>
<dbReference type="AlphaFoldDB" id="A0A139I4K6"/>
<protein>
    <submittedName>
        <fullName evidence="2">Uncharacterized protein</fullName>
    </submittedName>
</protein>
<gene>
    <name evidence="2" type="ORF">AC579_3015</name>
</gene>
<dbReference type="STRING" id="113226.A0A139I4K6"/>
<organism evidence="2 3">
    <name type="scientific">Pseudocercospora musae</name>
    <dbReference type="NCBI Taxonomy" id="113226"/>
    <lineage>
        <taxon>Eukaryota</taxon>
        <taxon>Fungi</taxon>
        <taxon>Dikarya</taxon>
        <taxon>Ascomycota</taxon>
        <taxon>Pezizomycotina</taxon>
        <taxon>Dothideomycetes</taxon>
        <taxon>Dothideomycetidae</taxon>
        <taxon>Mycosphaerellales</taxon>
        <taxon>Mycosphaerellaceae</taxon>
        <taxon>Pseudocercospora</taxon>
    </lineage>
</organism>
<sequence length="91" mass="10355">MQDVNDIESSEMSSDLDRDNYTDGIRHKMLFIKQLPSKKLTRNQEGDVTHIVSGSPYCATCYLTRYQLACKGIPLNPCKTCHFVSHCQKCP</sequence>
<evidence type="ECO:0000313" key="2">
    <source>
        <dbReference type="EMBL" id="KXT09661.1"/>
    </source>
</evidence>
<evidence type="ECO:0000313" key="3">
    <source>
        <dbReference type="Proteomes" id="UP000073492"/>
    </source>
</evidence>
<comment type="caution">
    <text evidence="2">The sequence shown here is derived from an EMBL/GenBank/DDBJ whole genome shotgun (WGS) entry which is preliminary data.</text>
</comment>
<proteinExistence type="predicted"/>
<dbReference type="EMBL" id="LFZO01000317">
    <property type="protein sequence ID" value="KXT09661.1"/>
    <property type="molecule type" value="Genomic_DNA"/>
</dbReference>
<accession>A0A139I4K6</accession>
<dbReference type="Proteomes" id="UP000073492">
    <property type="component" value="Unassembled WGS sequence"/>
</dbReference>
<keyword evidence="3" id="KW-1185">Reference proteome</keyword>